<dbReference type="AlphaFoldDB" id="F5RD02"/>
<name>F5RD02_METUF</name>
<dbReference type="Pfam" id="PF00106">
    <property type="entry name" value="adh_short"/>
    <property type="match status" value="1"/>
</dbReference>
<protein>
    <submittedName>
        <fullName evidence="1">Short-chain dehydrogenase/reductase SDR</fullName>
    </submittedName>
</protein>
<dbReference type="EMBL" id="AFHG01000049">
    <property type="protein sequence ID" value="EGK71653.1"/>
    <property type="molecule type" value="Genomic_DNA"/>
</dbReference>
<dbReference type="InterPro" id="IPR002347">
    <property type="entry name" value="SDR_fam"/>
</dbReference>
<keyword evidence="2" id="KW-1185">Reference proteome</keyword>
<dbReference type="InterPro" id="IPR036291">
    <property type="entry name" value="NAD(P)-bd_dom_sf"/>
</dbReference>
<dbReference type="RefSeq" id="WP_008061517.1">
    <property type="nucleotide sequence ID" value="NZ_AFHG01000049.1"/>
</dbReference>
<dbReference type="PRINTS" id="PR00081">
    <property type="entry name" value="GDHRDH"/>
</dbReference>
<sequence length="219" mass="22437">MGSKVCAIVGMGSGVGAAVARRFAAEGYCVAMISRDAGKLERYEHELAARGVTAQGFVVDAGSDESLVSAIEAMRQAMPPPEVLVFNASVPRESAPSLLDPEALASDLRVGVLGALSAARAVLPAMRADGHGSILYTGGGLAVEPVAAAASLSVQKAALRNLVFSLHQELSPAGVHAAIVTIAGVLREGSLLDAARVADAFWTLHSQPPGQFAREIVLS</sequence>
<dbReference type="eggNOG" id="COG4221">
    <property type="taxonomic scope" value="Bacteria"/>
</dbReference>
<dbReference type="SUPFAM" id="SSF51735">
    <property type="entry name" value="NAD(P)-binding Rossmann-fold domains"/>
    <property type="match status" value="1"/>
</dbReference>
<evidence type="ECO:0000313" key="1">
    <source>
        <dbReference type="EMBL" id="EGK71653.1"/>
    </source>
</evidence>
<proteinExistence type="predicted"/>
<dbReference type="Proteomes" id="UP000005019">
    <property type="component" value="Unassembled WGS sequence"/>
</dbReference>
<dbReference type="Gene3D" id="3.40.50.720">
    <property type="entry name" value="NAD(P)-binding Rossmann-like Domain"/>
    <property type="match status" value="1"/>
</dbReference>
<organism evidence="1 2">
    <name type="scientific">Methyloversatilis universalis (strain ATCC BAA-1314 / DSM 25237 / JCM 13912 / CCUG 52030 / FAM5)</name>
    <dbReference type="NCBI Taxonomy" id="1000565"/>
    <lineage>
        <taxon>Bacteria</taxon>
        <taxon>Pseudomonadati</taxon>
        <taxon>Pseudomonadota</taxon>
        <taxon>Betaproteobacteria</taxon>
        <taxon>Nitrosomonadales</taxon>
        <taxon>Sterolibacteriaceae</taxon>
        <taxon>Methyloversatilis</taxon>
    </lineage>
</organism>
<accession>F5RD02</accession>
<dbReference type="OrthoDB" id="9806974at2"/>
<gene>
    <name evidence="1" type="ORF">METUNv1_02158</name>
</gene>
<reference evidence="1 2" key="1">
    <citation type="journal article" date="2011" name="J. Bacteriol.">
        <title>Genome sequence of Methyloversatilis universalis FAM5T, a methylotrophic representative of the order Rhodocyclales.</title>
        <authorList>
            <person name="Kittichotirat W."/>
            <person name="Good N.M."/>
            <person name="Hall R."/>
            <person name="Bringel F."/>
            <person name="Lajus A."/>
            <person name="Medigue C."/>
            <person name="Smalley N.E."/>
            <person name="Beck D."/>
            <person name="Bumgarner R."/>
            <person name="Vuilleumier S."/>
            <person name="Kalyuzhnaya M.G."/>
        </authorList>
    </citation>
    <scope>NUCLEOTIDE SEQUENCE [LARGE SCALE GENOMIC DNA]</scope>
    <source>
        <strain evidence="2">ATCC BAA-1314 / JCM 13912 / FAM5</strain>
    </source>
</reference>
<dbReference type="STRING" id="1000565.METUNv1_02158"/>
<comment type="caution">
    <text evidence="1">The sequence shown here is derived from an EMBL/GenBank/DDBJ whole genome shotgun (WGS) entry which is preliminary data.</text>
</comment>
<dbReference type="PANTHER" id="PTHR43431:SF1">
    <property type="entry name" value="OS08G0476300 PROTEIN"/>
    <property type="match status" value="1"/>
</dbReference>
<evidence type="ECO:0000313" key="2">
    <source>
        <dbReference type="Proteomes" id="UP000005019"/>
    </source>
</evidence>
<dbReference type="PANTHER" id="PTHR43431">
    <property type="entry name" value="OXIDOREDUCTASE, SHORT CHAIN DEHYDROGENASE/REDUCTASE FAMILY (AFU_ORTHOLOGUE AFUA_5G14000)"/>
    <property type="match status" value="1"/>
</dbReference>